<evidence type="ECO:0000256" key="2">
    <source>
        <dbReference type="SAM" id="Phobius"/>
    </source>
</evidence>
<dbReference type="EMBL" id="LVZM01000747">
    <property type="protein sequence ID" value="OUC49572.1"/>
    <property type="molecule type" value="Genomic_DNA"/>
</dbReference>
<dbReference type="Proteomes" id="UP000243006">
    <property type="component" value="Unassembled WGS sequence"/>
</dbReference>
<name>A0A1Y3EWL7_9BILA</name>
<evidence type="ECO:0000313" key="4">
    <source>
        <dbReference type="Proteomes" id="UP000243006"/>
    </source>
</evidence>
<keyword evidence="1" id="KW-0175">Coiled coil</keyword>
<reference evidence="3 4" key="1">
    <citation type="submission" date="2015-04" db="EMBL/GenBank/DDBJ databases">
        <title>Draft genome of the roundworm Trichinella nativa.</title>
        <authorList>
            <person name="Mitreva M."/>
        </authorList>
    </citation>
    <scope>NUCLEOTIDE SEQUENCE [LARGE SCALE GENOMIC DNA]</scope>
    <source>
        <strain evidence="3 4">ISS45</strain>
    </source>
</reference>
<sequence>MRNARRKIVEIIQNARCSISIHIHISLYVWFVWAIIKSGKSTGVLSQLRAQFLGAADLGDKTMDVSKWMSRLNYPGPALEPHEMEIIEHEKQLHPFLEFLFHHVHSLQVQNMKYLQTSSCLKDAKKEADCLDDIGQQLEKAKFATASMDCHLTLAMDLYENIFEKANEIDQLLERVPNALKLSNDWENYFPRLCESFHQTVKLCVVAEQENNLLKRIMEFDPENHFDNEIKGMWHEISVKKFDEVFNLIIGTDLPICGFLNCSFEKYYTDEVCDFITAEISRRCATAGSSNASVSSIGVWVDEKLKHRYLAFVSNFLQRSAVEHSKTGNALACYFGLVKNLLEENIKQNLENINNFLSNCKTLHNLINDVEKKLSEERCIFEHFSNTNVFCYKDFGNFRMKRSFDYSKQLREINYDFMKSVSDTLPYKGATIFHANSACFPVTLDTTIRKIIEFSFNKMLDETQSYEKALTYAVERCKAATDEMKQKIAKCEETVESLKNTTFLENL</sequence>
<feature type="coiled-coil region" evidence="1">
    <location>
        <begin position="474"/>
        <end position="501"/>
    </location>
</feature>
<keyword evidence="2" id="KW-0812">Transmembrane</keyword>
<protein>
    <submittedName>
        <fullName evidence="3">Uncharacterized protein</fullName>
    </submittedName>
</protein>
<comment type="caution">
    <text evidence="3">The sequence shown here is derived from an EMBL/GenBank/DDBJ whole genome shotgun (WGS) entry which is preliminary data.</text>
</comment>
<keyword evidence="2" id="KW-1133">Transmembrane helix</keyword>
<gene>
    <name evidence="3" type="ORF">D917_05264</name>
</gene>
<organism evidence="3 4">
    <name type="scientific">Trichinella nativa</name>
    <dbReference type="NCBI Taxonomy" id="6335"/>
    <lineage>
        <taxon>Eukaryota</taxon>
        <taxon>Metazoa</taxon>
        <taxon>Ecdysozoa</taxon>
        <taxon>Nematoda</taxon>
        <taxon>Enoplea</taxon>
        <taxon>Dorylaimia</taxon>
        <taxon>Trichinellida</taxon>
        <taxon>Trichinellidae</taxon>
        <taxon>Trichinella</taxon>
    </lineage>
</organism>
<keyword evidence="2" id="KW-0472">Membrane</keyword>
<feature type="transmembrane region" description="Helical" evidence="2">
    <location>
        <begin position="21"/>
        <end position="39"/>
    </location>
</feature>
<evidence type="ECO:0000313" key="3">
    <source>
        <dbReference type="EMBL" id="OUC49572.1"/>
    </source>
</evidence>
<evidence type="ECO:0000256" key="1">
    <source>
        <dbReference type="SAM" id="Coils"/>
    </source>
</evidence>
<accession>A0A1Y3EWL7</accession>
<dbReference type="AlphaFoldDB" id="A0A1Y3EWL7"/>
<proteinExistence type="predicted"/>